<proteinExistence type="predicted"/>
<gene>
    <name evidence="2" type="ORF">CMUS01_13104</name>
</gene>
<comment type="caution">
    <text evidence="2">The sequence shown here is derived from an EMBL/GenBank/DDBJ whole genome shotgun (WGS) entry which is preliminary data.</text>
</comment>
<keyword evidence="1" id="KW-1133">Transmembrane helix</keyword>
<dbReference type="AlphaFoldDB" id="A0A8H6MX23"/>
<dbReference type="EMBL" id="WIGM01000794">
    <property type="protein sequence ID" value="KAF6812224.1"/>
    <property type="molecule type" value="Genomic_DNA"/>
</dbReference>
<keyword evidence="3" id="KW-1185">Reference proteome</keyword>
<keyword evidence="1" id="KW-0812">Transmembrane</keyword>
<evidence type="ECO:0000313" key="2">
    <source>
        <dbReference type="EMBL" id="KAF6812224.1"/>
    </source>
</evidence>
<feature type="transmembrane region" description="Helical" evidence="1">
    <location>
        <begin position="38"/>
        <end position="58"/>
    </location>
</feature>
<keyword evidence="1" id="KW-0472">Membrane</keyword>
<organism evidence="2 3">
    <name type="scientific">Colletotrichum musicola</name>
    <dbReference type="NCBI Taxonomy" id="2175873"/>
    <lineage>
        <taxon>Eukaryota</taxon>
        <taxon>Fungi</taxon>
        <taxon>Dikarya</taxon>
        <taxon>Ascomycota</taxon>
        <taxon>Pezizomycotina</taxon>
        <taxon>Sordariomycetes</taxon>
        <taxon>Hypocreomycetidae</taxon>
        <taxon>Glomerellales</taxon>
        <taxon>Glomerellaceae</taxon>
        <taxon>Colletotrichum</taxon>
        <taxon>Colletotrichum orchidearum species complex</taxon>
    </lineage>
</organism>
<name>A0A8H6MX23_9PEZI</name>
<sequence>MPPNQPCSSPGWSSGWASVPRRAPEAVLQFSRSIVAEFAVWALLLQASAALLTLFLFVPLDLVHLAIWGEYGGGKSLGPSLFGPVRLPLGLRRTPVSSPRRLDRPEAPPGVHATRGDVPPIRWFFEIFCSLANHHHLFVPDAELYLRKGLRQLGICRTAVPTLLGTVSAEEHLEIWIYALKYIIAQERLTRRPQKAWKRRDTPIAGVKSGDFMRALCATEVLCRVDASTRLLLHRQALKSLSAPIDGFESWEVGHVEQYMPPPDTFGSPERVGGVVLGWLFVLVLYWPYRAMGERHAGAMGDDGIWKGSAASVEDWFNKYVATCDG</sequence>
<evidence type="ECO:0000313" key="3">
    <source>
        <dbReference type="Proteomes" id="UP000639643"/>
    </source>
</evidence>
<dbReference type="Proteomes" id="UP000639643">
    <property type="component" value="Unassembled WGS sequence"/>
</dbReference>
<accession>A0A8H6MX23</accession>
<evidence type="ECO:0000256" key="1">
    <source>
        <dbReference type="SAM" id="Phobius"/>
    </source>
</evidence>
<protein>
    <submittedName>
        <fullName evidence="2">Uncharacterized protein</fullName>
    </submittedName>
</protein>
<reference evidence="2" key="1">
    <citation type="journal article" date="2020" name="Phytopathology">
        <title>Genome Sequence Resources of Colletotrichum truncatum, C. plurivorum, C. musicola, and C. sojae: Four Species Pathogenic to Soybean (Glycine max).</title>
        <authorList>
            <person name="Rogerio F."/>
            <person name="Boufleur T.R."/>
            <person name="Ciampi-Guillardi M."/>
            <person name="Sukno S.A."/>
            <person name="Thon M.R."/>
            <person name="Massola Junior N.S."/>
            <person name="Baroncelli R."/>
        </authorList>
    </citation>
    <scope>NUCLEOTIDE SEQUENCE</scope>
    <source>
        <strain evidence="2">LFN0074</strain>
    </source>
</reference>